<keyword evidence="4" id="KW-1185">Reference proteome</keyword>
<keyword evidence="2" id="KW-0812">Transmembrane</keyword>
<dbReference type="PATRIC" id="fig|1348663.4.peg.685"/>
<keyword evidence="2" id="KW-1133">Transmembrane helix</keyword>
<evidence type="ECO:0000313" key="3">
    <source>
        <dbReference type="EMBL" id="KDN87502.1"/>
    </source>
</evidence>
<reference evidence="3 4" key="1">
    <citation type="submission" date="2014-05" db="EMBL/GenBank/DDBJ databases">
        <title>Draft Genome Sequence of Kitasatospora cheerisanensis KCTC 2395.</title>
        <authorList>
            <person name="Nam D.H."/>
        </authorList>
    </citation>
    <scope>NUCLEOTIDE SEQUENCE [LARGE SCALE GENOMIC DNA]</scope>
    <source>
        <strain evidence="3 4">KCTC 2395</strain>
    </source>
</reference>
<dbReference type="HOGENOM" id="CLU_066229_0_0_11"/>
<feature type="region of interest" description="Disordered" evidence="1">
    <location>
        <begin position="1"/>
        <end position="34"/>
    </location>
</feature>
<feature type="transmembrane region" description="Helical" evidence="2">
    <location>
        <begin position="231"/>
        <end position="249"/>
    </location>
</feature>
<organism evidence="3 4">
    <name type="scientific">Kitasatospora cheerisanensis KCTC 2395</name>
    <dbReference type="NCBI Taxonomy" id="1348663"/>
    <lineage>
        <taxon>Bacteria</taxon>
        <taxon>Bacillati</taxon>
        <taxon>Actinomycetota</taxon>
        <taxon>Actinomycetes</taxon>
        <taxon>Kitasatosporales</taxon>
        <taxon>Streptomycetaceae</taxon>
        <taxon>Kitasatospora</taxon>
    </lineage>
</organism>
<evidence type="ECO:0000313" key="4">
    <source>
        <dbReference type="Proteomes" id="UP000027178"/>
    </source>
</evidence>
<feature type="transmembrane region" description="Helical" evidence="2">
    <location>
        <begin position="203"/>
        <end position="224"/>
    </location>
</feature>
<gene>
    <name evidence="3" type="ORF">KCH_07180</name>
</gene>
<dbReference type="AlphaFoldDB" id="A0A066Z1V4"/>
<dbReference type="eggNOG" id="COG1277">
    <property type="taxonomic scope" value="Bacteria"/>
</dbReference>
<dbReference type="Proteomes" id="UP000027178">
    <property type="component" value="Unassembled WGS sequence"/>
</dbReference>
<feature type="compositionally biased region" description="Low complexity" evidence="1">
    <location>
        <begin position="19"/>
        <end position="34"/>
    </location>
</feature>
<protein>
    <recommendedName>
        <fullName evidence="5">ABC transporter permease</fullName>
    </recommendedName>
</protein>
<feature type="transmembrane region" description="Helical" evidence="2">
    <location>
        <begin position="332"/>
        <end position="353"/>
    </location>
</feature>
<evidence type="ECO:0000256" key="1">
    <source>
        <dbReference type="SAM" id="MobiDB-lite"/>
    </source>
</evidence>
<name>A0A066Z1V4_9ACTN</name>
<evidence type="ECO:0000256" key="2">
    <source>
        <dbReference type="SAM" id="Phobius"/>
    </source>
</evidence>
<keyword evidence="2" id="KW-0472">Membrane</keyword>
<feature type="transmembrane region" description="Helical" evidence="2">
    <location>
        <begin position="157"/>
        <end position="183"/>
    </location>
</feature>
<proteinExistence type="predicted"/>
<evidence type="ECO:0008006" key="5">
    <source>
        <dbReference type="Google" id="ProtNLM"/>
    </source>
</evidence>
<feature type="transmembrane region" description="Helical" evidence="2">
    <location>
        <begin position="52"/>
        <end position="75"/>
    </location>
</feature>
<sequence length="358" mass="38441">MPGPPFDHPRGRRMSTAQLTAPAAPGTSSAPAPARRSRLRGLAWLAWRQNRLAVWTLGGAMLLVCAGLFVLHWQFQDVISLTLGRCASASSWNDPACGSLTGDRGDLMDLYAQVTHKPFFLLPALVGMFLGAPLLAQEHERGTLLMIRSQSVSPLRWLTARLAVPAVLVTVSVGLFAAMNTWLWYDMHRLRFGGDEVFPGFTYATIGLAPLAWSLFALALGVAVGQLVRRTVASVLVTGVLVLGAQVLVQAVRVHFVAPSVATYAITGGRAQHLVPPDAWRSDAWLVDHGPVLADGTRLSETDCFRHGEACSASDLAWGSYHPLSHFAPMQLVEGGLLLAVSAALVLLVYRLVGRTAG</sequence>
<dbReference type="EMBL" id="JNBY01000033">
    <property type="protein sequence ID" value="KDN87502.1"/>
    <property type="molecule type" value="Genomic_DNA"/>
</dbReference>
<comment type="caution">
    <text evidence="3">The sequence shown here is derived from an EMBL/GenBank/DDBJ whole genome shotgun (WGS) entry which is preliminary data.</text>
</comment>
<accession>A0A066Z1V4</accession>
<feature type="transmembrane region" description="Helical" evidence="2">
    <location>
        <begin position="118"/>
        <end position="136"/>
    </location>
</feature>